<dbReference type="AlphaFoldDB" id="A0A381R386"/>
<evidence type="ECO:0000313" key="1">
    <source>
        <dbReference type="EMBL" id="SUZ85980.1"/>
    </source>
</evidence>
<name>A0A381R386_9ZZZZ</name>
<protein>
    <submittedName>
        <fullName evidence="1">Uncharacterized protein</fullName>
    </submittedName>
</protein>
<accession>A0A381R386</accession>
<sequence>MRSGSLIGSIPFNWKKGHYIELDENNRVKKQYWLGEKKKGGTFSSNKIYTLIEGGTKSILEIHYSWKKWKEHMEIDILDKNNDSYELLIYALYLMRQQQQAAASATTFVGG</sequence>
<proteinExistence type="predicted"/>
<reference evidence="1" key="1">
    <citation type="submission" date="2018-05" db="EMBL/GenBank/DDBJ databases">
        <authorList>
            <person name="Lanie J.A."/>
            <person name="Ng W.-L."/>
            <person name="Kazmierczak K.M."/>
            <person name="Andrzejewski T.M."/>
            <person name="Davidsen T.M."/>
            <person name="Wayne K.J."/>
            <person name="Tettelin H."/>
            <person name="Glass J.I."/>
            <person name="Rusch D."/>
            <person name="Podicherti R."/>
            <person name="Tsui H.-C.T."/>
            <person name="Winkler M.E."/>
        </authorList>
    </citation>
    <scope>NUCLEOTIDE SEQUENCE</scope>
</reference>
<organism evidence="1">
    <name type="scientific">marine metagenome</name>
    <dbReference type="NCBI Taxonomy" id="408172"/>
    <lineage>
        <taxon>unclassified sequences</taxon>
        <taxon>metagenomes</taxon>
        <taxon>ecological metagenomes</taxon>
    </lineage>
</organism>
<dbReference type="EMBL" id="UINC01001660">
    <property type="protein sequence ID" value="SUZ85980.1"/>
    <property type="molecule type" value="Genomic_DNA"/>
</dbReference>
<gene>
    <name evidence="1" type="ORF">METZ01_LOCUS38834</name>
</gene>